<dbReference type="InterPro" id="IPR023796">
    <property type="entry name" value="Serpin_dom"/>
</dbReference>
<dbReference type="GO" id="GO:0004867">
    <property type="term" value="F:serine-type endopeptidase inhibitor activity"/>
    <property type="evidence" value="ECO:0007669"/>
    <property type="project" value="UniProtKB-KW"/>
</dbReference>
<dbReference type="SUPFAM" id="SSF56574">
    <property type="entry name" value="Serpins"/>
    <property type="match status" value="1"/>
</dbReference>
<proteinExistence type="inferred from homology"/>
<feature type="domain" description="Serpin" evidence="10">
    <location>
        <begin position="33"/>
        <end position="410"/>
    </location>
</feature>
<dbReference type="Gene3D" id="2.10.310.10">
    <property type="entry name" value="Serpins superfamily"/>
    <property type="match status" value="1"/>
</dbReference>
<evidence type="ECO:0000256" key="9">
    <source>
        <dbReference type="SAM" id="MobiDB-lite"/>
    </source>
</evidence>
<organism evidence="11 12">
    <name type="scientific">Mugilogobius chulae</name>
    <name type="common">yellowstripe goby</name>
    <dbReference type="NCBI Taxonomy" id="88201"/>
    <lineage>
        <taxon>Eukaryota</taxon>
        <taxon>Metazoa</taxon>
        <taxon>Chordata</taxon>
        <taxon>Craniata</taxon>
        <taxon>Vertebrata</taxon>
        <taxon>Euteleostomi</taxon>
        <taxon>Actinopterygii</taxon>
        <taxon>Neopterygii</taxon>
        <taxon>Teleostei</taxon>
        <taxon>Neoteleostei</taxon>
        <taxon>Acanthomorphata</taxon>
        <taxon>Gobiaria</taxon>
        <taxon>Gobiiformes</taxon>
        <taxon>Gobioidei</taxon>
        <taxon>Gobiidae</taxon>
        <taxon>Gobionellinae</taxon>
        <taxon>Mugilogobius</taxon>
    </lineage>
</organism>
<evidence type="ECO:0000313" key="12">
    <source>
        <dbReference type="Proteomes" id="UP001460270"/>
    </source>
</evidence>
<sequence length="540" mass="61623">MYISAVHSRPGRSSGSCPAGRALHQRIGRYPRVTLRRLITQVEHERNQNTRLCNLTVLSGPISSHTQIISSISLSIWFSEQPQQPRGKRRKREDEQCLERTEYAQIQGPFIHFVFHLVDFLDGTKKHYNAELQTVDFAKRFEEARVTINTWVEQQTQEKIKDLLAQGVLDSLTKLVLVNAIYFKGKWDKQFNESATRDHDFRLNKVGGKLKEEITSTQIHCSLNKVKQKSENDAPKIKFPLTYIGDISCQHAHLLPTDIEDGTTGLEKLEKQLTYENFAEWTRPDMMDEVEVQVGLPRFKLEETCDMKNILMSMAWWTPLTWLQVISLSCCSSDCMSPANDLVVSKVVHKAFVEVNEEGTEAAAATAVVMMLRCAPMIRPAAFIADHPFLFFIRHNKTKAILFAGRYCSPDVSSALSLWIWLDWTDWSRDGEADHRADRETRAFLGVAGSEAGPGALWRPPDRTMVVKYTDIDYHVFTDAARFITQGQSPYNRSTYRYTPLLAWILTPNIYLFTSLANSSSSCVTSYRDCSYTKYCACAD</sequence>
<dbReference type="GO" id="GO:0005615">
    <property type="term" value="C:extracellular space"/>
    <property type="evidence" value="ECO:0007669"/>
    <property type="project" value="InterPro"/>
</dbReference>
<dbReference type="GO" id="GO:0005737">
    <property type="term" value="C:cytoplasm"/>
    <property type="evidence" value="ECO:0007669"/>
    <property type="project" value="UniProtKB-SubCell"/>
</dbReference>
<dbReference type="Proteomes" id="UP001460270">
    <property type="component" value="Unassembled WGS sequence"/>
</dbReference>
<dbReference type="InterPro" id="IPR042185">
    <property type="entry name" value="Serpin_sf_2"/>
</dbReference>
<dbReference type="PROSITE" id="PS00284">
    <property type="entry name" value="SERPIN"/>
    <property type="match status" value="1"/>
</dbReference>
<evidence type="ECO:0000256" key="3">
    <source>
        <dbReference type="ARBA" id="ARBA00022690"/>
    </source>
</evidence>
<evidence type="ECO:0000256" key="6">
    <source>
        <dbReference type="ARBA" id="ARBA00038828"/>
    </source>
</evidence>
<dbReference type="FunFam" id="2.10.310.10:FF:000001">
    <property type="entry name" value="Serpin family A member 1"/>
    <property type="match status" value="1"/>
</dbReference>
<dbReference type="PANTHER" id="PTHR11461">
    <property type="entry name" value="SERINE PROTEASE INHIBITOR, SERPIN"/>
    <property type="match status" value="1"/>
</dbReference>
<keyword evidence="12" id="KW-1185">Reference proteome</keyword>
<evidence type="ECO:0000256" key="4">
    <source>
        <dbReference type="ARBA" id="ARBA00022900"/>
    </source>
</evidence>
<dbReference type="PANTHER" id="PTHR11461:SF204">
    <property type="entry name" value="SERPIN B6"/>
    <property type="match status" value="1"/>
</dbReference>
<dbReference type="AlphaFoldDB" id="A0AAW0MTB8"/>
<dbReference type="InterPro" id="IPR000215">
    <property type="entry name" value="Serpin_fam"/>
</dbReference>
<dbReference type="Gene3D" id="2.30.39.10">
    <property type="entry name" value="Alpha-1-antitrypsin, domain 1"/>
    <property type="match status" value="1"/>
</dbReference>
<feature type="region of interest" description="Disordered" evidence="9">
    <location>
        <begin position="1"/>
        <end position="20"/>
    </location>
</feature>
<evidence type="ECO:0000256" key="7">
    <source>
        <dbReference type="ARBA" id="ARBA00039202"/>
    </source>
</evidence>
<protein>
    <recommendedName>
        <fullName evidence="7">Serpin B6</fullName>
    </recommendedName>
</protein>
<reference evidence="12" key="1">
    <citation type="submission" date="2024-04" db="EMBL/GenBank/DDBJ databases">
        <title>Salinicola lusitanus LLJ914,a marine bacterium isolated from the Okinawa Trough.</title>
        <authorList>
            <person name="Li J."/>
        </authorList>
    </citation>
    <scope>NUCLEOTIDE SEQUENCE [LARGE SCALE GENOMIC DNA]</scope>
</reference>
<keyword evidence="4" id="KW-0722">Serine protease inhibitor</keyword>
<dbReference type="Pfam" id="PF00079">
    <property type="entry name" value="Serpin"/>
    <property type="match status" value="1"/>
</dbReference>
<dbReference type="InterPro" id="IPR023795">
    <property type="entry name" value="Serpin_CS"/>
</dbReference>
<comment type="subunit">
    <text evidence="6">Forms a complex with the monomeric form of beta-tryptase.</text>
</comment>
<dbReference type="Gene3D" id="3.30.497.10">
    <property type="entry name" value="Antithrombin, subunit I, domain 2"/>
    <property type="match status" value="1"/>
</dbReference>
<comment type="caution">
    <text evidence="11">The sequence shown here is derived from an EMBL/GenBank/DDBJ whole genome shotgun (WGS) entry which is preliminary data.</text>
</comment>
<accession>A0AAW0MTB8</accession>
<evidence type="ECO:0000256" key="1">
    <source>
        <dbReference type="ARBA" id="ARBA00004496"/>
    </source>
</evidence>
<keyword evidence="5" id="KW-0007">Acetylation</keyword>
<dbReference type="InterPro" id="IPR042178">
    <property type="entry name" value="Serpin_sf_1"/>
</dbReference>
<evidence type="ECO:0000313" key="11">
    <source>
        <dbReference type="EMBL" id="KAK7881249.1"/>
    </source>
</evidence>
<comment type="similarity">
    <text evidence="8">Belongs to the serpin family.</text>
</comment>
<evidence type="ECO:0000259" key="10">
    <source>
        <dbReference type="SMART" id="SM00093"/>
    </source>
</evidence>
<keyword evidence="3" id="KW-0646">Protease inhibitor</keyword>
<evidence type="ECO:0000256" key="2">
    <source>
        <dbReference type="ARBA" id="ARBA00022490"/>
    </source>
</evidence>
<evidence type="ECO:0000256" key="5">
    <source>
        <dbReference type="ARBA" id="ARBA00022990"/>
    </source>
</evidence>
<comment type="subcellular location">
    <subcellularLocation>
        <location evidence="1">Cytoplasm</location>
    </subcellularLocation>
</comment>
<evidence type="ECO:0000256" key="8">
    <source>
        <dbReference type="RuleBase" id="RU000411"/>
    </source>
</evidence>
<dbReference type="EMBL" id="JBBPFD010000022">
    <property type="protein sequence ID" value="KAK7881249.1"/>
    <property type="molecule type" value="Genomic_DNA"/>
</dbReference>
<dbReference type="InterPro" id="IPR036186">
    <property type="entry name" value="Serpin_sf"/>
</dbReference>
<gene>
    <name evidence="11" type="ORF">WMY93_029658</name>
</gene>
<name>A0AAW0MTB8_9GOBI</name>
<dbReference type="Gene3D" id="6.20.40.10">
    <property type="match status" value="1"/>
</dbReference>
<dbReference type="SMART" id="SM00093">
    <property type="entry name" value="SERPIN"/>
    <property type="match status" value="1"/>
</dbReference>
<keyword evidence="2" id="KW-0963">Cytoplasm</keyword>